<dbReference type="STRING" id="568872.GA0070624_5473"/>
<dbReference type="InterPro" id="IPR036397">
    <property type="entry name" value="RNaseH_sf"/>
</dbReference>
<dbReference type="Gene3D" id="3.30.420.10">
    <property type="entry name" value="Ribonuclease H-like superfamily/Ribonuclease H"/>
    <property type="match status" value="1"/>
</dbReference>
<accession>A0A1C6T412</accession>
<dbReference type="InterPro" id="IPR012337">
    <property type="entry name" value="RNaseH-like_sf"/>
</dbReference>
<dbReference type="GO" id="GO:0015074">
    <property type="term" value="P:DNA integration"/>
    <property type="evidence" value="ECO:0007669"/>
    <property type="project" value="InterPro"/>
</dbReference>
<feature type="region of interest" description="Disordered" evidence="1">
    <location>
        <begin position="174"/>
        <end position="203"/>
    </location>
</feature>
<dbReference type="Pfam" id="PF13683">
    <property type="entry name" value="rve_3"/>
    <property type="match status" value="1"/>
</dbReference>
<gene>
    <name evidence="3" type="ORF">GA0070624_5473</name>
</gene>
<feature type="region of interest" description="Disordered" evidence="1">
    <location>
        <begin position="354"/>
        <end position="398"/>
    </location>
</feature>
<feature type="compositionally biased region" description="Basic residues" evidence="1">
    <location>
        <begin position="184"/>
        <end position="202"/>
    </location>
</feature>
<dbReference type="PROSITE" id="PS50994">
    <property type="entry name" value="INTEGRASE"/>
    <property type="match status" value="1"/>
</dbReference>
<dbReference type="SUPFAM" id="SSF53098">
    <property type="entry name" value="Ribonuclease H-like"/>
    <property type="match status" value="1"/>
</dbReference>
<evidence type="ECO:0000256" key="1">
    <source>
        <dbReference type="SAM" id="MobiDB-lite"/>
    </source>
</evidence>
<dbReference type="InterPro" id="IPR001584">
    <property type="entry name" value="Integrase_cat-core"/>
</dbReference>
<feature type="domain" description="Integrase catalytic" evidence="2">
    <location>
        <begin position="6"/>
        <end position="177"/>
    </location>
</feature>
<reference evidence="4" key="1">
    <citation type="submission" date="2016-06" db="EMBL/GenBank/DDBJ databases">
        <authorList>
            <person name="Varghese N."/>
            <person name="Submissions Spin"/>
        </authorList>
    </citation>
    <scope>NUCLEOTIDE SEQUENCE [LARGE SCALE GENOMIC DNA]</scope>
    <source>
        <strain evidence="4">DSM 45431</strain>
    </source>
</reference>
<dbReference type="EMBL" id="FMHV01000002">
    <property type="protein sequence ID" value="SCL36155.1"/>
    <property type="molecule type" value="Genomic_DNA"/>
</dbReference>
<evidence type="ECO:0000313" key="4">
    <source>
        <dbReference type="Proteomes" id="UP000199413"/>
    </source>
</evidence>
<evidence type="ECO:0000313" key="3">
    <source>
        <dbReference type="EMBL" id="SCL36155.1"/>
    </source>
</evidence>
<evidence type="ECO:0000259" key="2">
    <source>
        <dbReference type="PROSITE" id="PS50994"/>
    </source>
</evidence>
<name>A0A1C6T412_9ACTN</name>
<dbReference type="Proteomes" id="UP000199413">
    <property type="component" value="Unassembled WGS sequence"/>
</dbReference>
<protein>
    <submittedName>
        <fullName evidence="3">Integrase core domain-containing protein</fullName>
    </submittedName>
</protein>
<dbReference type="RefSeq" id="WP_245719024.1">
    <property type="nucleotide sequence ID" value="NZ_FMHV01000002.1"/>
</dbReference>
<proteinExistence type="predicted"/>
<keyword evidence="4" id="KW-1185">Reference proteome</keyword>
<organism evidence="3 4">
    <name type="scientific">Micromonospora rhizosphaerae</name>
    <dbReference type="NCBI Taxonomy" id="568872"/>
    <lineage>
        <taxon>Bacteria</taxon>
        <taxon>Bacillati</taxon>
        <taxon>Actinomycetota</taxon>
        <taxon>Actinomycetes</taxon>
        <taxon>Micromonosporales</taxon>
        <taxon>Micromonosporaceae</taxon>
        <taxon>Micromonospora</taxon>
    </lineage>
</organism>
<dbReference type="GO" id="GO:0003676">
    <property type="term" value="F:nucleic acid binding"/>
    <property type="evidence" value="ECO:0007669"/>
    <property type="project" value="InterPro"/>
</dbReference>
<sequence length="398" mass="43780">MPGRDRQTWPAFLRSQAHAILAADFFETRTLTGARLYFFAVIEHATRRVRILGATAHPTATWTTQLARNLVMDLQDAGATAKYLTRDRDSRYTAAFDAVFHNEGIAIVKTGIKVPRMNAIMEKWVRSCRAELLDRTLIVNQAHLLHALREYEAFYNEHRPHRTLRAAAPLRPLPQPIQAVPNRPPRHPTTRPTRRRPPRIPTRHLSCPDDIFGTYTVGSGHRTGPLGDVARSILTAARADGIDDLARMERSMGSDAAAWATEYGTVRFVSRLAPERNLLRYLPHPVTVRLASGSTTDLVRVVAAGLVAGAEVSVSTYTDLPPSVTTALSAVGAAPVTETDKAWSRRPALWTEAASASSTATPPWHIEQWTGGPTWPSTPNPSPSRAGSRCCPSCASRQ</sequence>
<dbReference type="AlphaFoldDB" id="A0A1C6T412"/>